<accession>A0A2W1BGR5</accession>
<dbReference type="EMBL" id="KZ150440">
    <property type="protein sequence ID" value="PZC70863.1"/>
    <property type="molecule type" value="Genomic_DNA"/>
</dbReference>
<proteinExistence type="predicted"/>
<dbReference type="AlphaFoldDB" id="A0A2W1BGR5"/>
<name>A0A2W1BGR5_HELAM</name>
<evidence type="ECO:0000313" key="1">
    <source>
        <dbReference type="EMBL" id="PZC70863.1"/>
    </source>
</evidence>
<keyword evidence="2" id="KW-1185">Reference proteome</keyword>
<sequence length="96" mass="11088">MGLSKHYYQQIQEAFDKVRSSQLGRSQMSKQLLTNLEQKLLLWVLLWRGFQNSPAKCSAAEHSEHSGHLKAASNLNWRAFCATLKLFHMSDNFMDC</sequence>
<dbReference type="Proteomes" id="UP000249218">
    <property type="component" value="Unassembled WGS sequence"/>
</dbReference>
<gene>
    <name evidence="1" type="primary">HaOG214753</name>
    <name evidence="1" type="ORF">B5X24_HaOG214753</name>
</gene>
<organism evidence="1 2">
    <name type="scientific">Helicoverpa armigera</name>
    <name type="common">Cotton bollworm</name>
    <name type="synonym">Heliothis armigera</name>
    <dbReference type="NCBI Taxonomy" id="29058"/>
    <lineage>
        <taxon>Eukaryota</taxon>
        <taxon>Metazoa</taxon>
        <taxon>Ecdysozoa</taxon>
        <taxon>Arthropoda</taxon>
        <taxon>Hexapoda</taxon>
        <taxon>Insecta</taxon>
        <taxon>Pterygota</taxon>
        <taxon>Neoptera</taxon>
        <taxon>Endopterygota</taxon>
        <taxon>Lepidoptera</taxon>
        <taxon>Glossata</taxon>
        <taxon>Ditrysia</taxon>
        <taxon>Noctuoidea</taxon>
        <taxon>Noctuidae</taxon>
        <taxon>Heliothinae</taxon>
        <taxon>Helicoverpa</taxon>
    </lineage>
</organism>
<reference evidence="1 2" key="1">
    <citation type="journal article" date="2017" name="BMC Biol.">
        <title>Genomic innovations, transcriptional plasticity and gene loss underlying the evolution and divergence of two highly polyphagous and invasive Helicoverpa pest species.</title>
        <authorList>
            <person name="Pearce S.L."/>
            <person name="Clarke D.F."/>
            <person name="East P.D."/>
            <person name="Elfekih S."/>
            <person name="Gordon K.H."/>
            <person name="Jermiin L.S."/>
            <person name="McGaughran A."/>
            <person name="Oakeshott J.G."/>
            <person name="Papanikolaou A."/>
            <person name="Perera O.P."/>
            <person name="Rane R.V."/>
            <person name="Richards S."/>
            <person name="Tay W.T."/>
            <person name="Walsh T.K."/>
            <person name="Anderson A."/>
            <person name="Anderson C.J."/>
            <person name="Asgari S."/>
            <person name="Board P.G."/>
            <person name="Bretschneider A."/>
            <person name="Campbell P.M."/>
            <person name="Chertemps T."/>
            <person name="Christeller J.T."/>
            <person name="Coppin C.W."/>
            <person name="Downes S.J."/>
            <person name="Duan G."/>
            <person name="Farnsworth C.A."/>
            <person name="Good R.T."/>
            <person name="Han L.B."/>
            <person name="Han Y.C."/>
            <person name="Hatje K."/>
            <person name="Horne I."/>
            <person name="Huang Y.P."/>
            <person name="Hughes D.S."/>
            <person name="Jacquin-Joly E."/>
            <person name="James W."/>
            <person name="Jhangiani S."/>
            <person name="Kollmar M."/>
            <person name="Kuwar S.S."/>
            <person name="Li S."/>
            <person name="Liu N.Y."/>
            <person name="Maibeche M.T."/>
            <person name="Miller J.R."/>
            <person name="Montagne N."/>
            <person name="Perry T."/>
            <person name="Qu J."/>
            <person name="Song S.V."/>
            <person name="Sutton G.G."/>
            <person name="Vogel H."/>
            <person name="Walenz B.P."/>
            <person name="Xu W."/>
            <person name="Zhang H.J."/>
            <person name="Zou Z."/>
            <person name="Batterham P."/>
            <person name="Edwards O.R."/>
            <person name="Feyereisen R."/>
            <person name="Gibbs R.A."/>
            <person name="Heckel D.G."/>
            <person name="McGrath A."/>
            <person name="Robin C."/>
            <person name="Scherer S.E."/>
            <person name="Worley K.C."/>
            <person name="Wu Y.D."/>
        </authorList>
    </citation>
    <scope>NUCLEOTIDE SEQUENCE [LARGE SCALE GENOMIC DNA]</scope>
    <source>
        <strain evidence="1">Harm_GR_Male_#8</strain>
        <tissue evidence="1">Whole organism</tissue>
    </source>
</reference>
<evidence type="ECO:0000313" key="2">
    <source>
        <dbReference type="Proteomes" id="UP000249218"/>
    </source>
</evidence>
<protein>
    <submittedName>
        <fullName evidence="1">Uncharacterized protein</fullName>
    </submittedName>
</protein>